<organism evidence="1">
    <name type="scientific">Moorena producens (strain JHB)</name>
    <dbReference type="NCBI Taxonomy" id="1454205"/>
    <lineage>
        <taxon>Bacteria</taxon>
        <taxon>Bacillati</taxon>
        <taxon>Cyanobacteriota</taxon>
        <taxon>Cyanophyceae</taxon>
        <taxon>Coleofasciculales</taxon>
        <taxon>Coleofasciculaceae</taxon>
        <taxon>Moorena</taxon>
    </lineage>
</organism>
<protein>
    <submittedName>
        <fullName evidence="1">Uncharacterized protein</fullName>
    </submittedName>
</protein>
<gene>
    <name evidence="1" type="ORF">BJP36_35815</name>
</gene>
<evidence type="ECO:0000313" key="1">
    <source>
        <dbReference type="EMBL" id="WAN69460.1"/>
    </source>
</evidence>
<dbReference type="Proteomes" id="UP000176944">
    <property type="component" value="Chromosome"/>
</dbReference>
<dbReference type="EMBL" id="CP017708">
    <property type="protein sequence ID" value="WAN69460.1"/>
    <property type="molecule type" value="Genomic_DNA"/>
</dbReference>
<sequence>MFTIFIGLFQSDYAVVLVKTTKDWQDWDDHLKRLEQLHTSGNYDGVKYQVVFRLVDAADCGITQQR</sequence>
<reference evidence="1" key="1">
    <citation type="journal article" date="2017" name="Proc. Natl. Acad. Sci. U.S.A.">
        <title>Comparative genomics uncovers the prolific and distinctive metabolic potential of the cyanobacterial genus Moorea.</title>
        <authorList>
            <person name="Leao T."/>
            <person name="Castelao G."/>
            <person name="Korobeynikov A."/>
            <person name="Monroe E.A."/>
            <person name="Podell S."/>
            <person name="Glukhov E."/>
            <person name="Allen E.E."/>
            <person name="Gerwick W.H."/>
            <person name="Gerwick L."/>
        </authorList>
    </citation>
    <scope>NUCLEOTIDE SEQUENCE</scope>
    <source>
        <strain evidence="1">JHB</strain>
    </source>
</reference>
<proteinExistence type="predicted"/>
<name>A0A9Q9STP8_MOOP1</name>
<reference evidence="1" key="2">
    <citation type="submission" date="2022-10" db="EMBL/GenBank/DDBJ databases">
        <authorList>
            <person name="Ngo T.-E."/>
        </authorList>
    </citation>
    <scope>NUCLEOTIDE SEQUENCE</scope>
    <source>
        <strain evidence="1">JHB</strain>
    </source>
</reference>
<accession>A0A9Q9STP8</accession>
<dbReference type="AlphaFoldDB" id="A0A9Q9STP8"/>